<dbReference type="InterPro" id="IPR000210">
    <property type="entry name" value="BTB/POZ_dom"/>
</dbReference>
<gene>
    <name evidence="4" type="ORF">NEMVEDRAFT_v1g158913</name>
</gene>
<dbReference type="SMART" id="SM00225">
    <property type="entry name" value="BTB"/>
    <property type="match status" value="1"/>
</dbReference>
<dbReference type="AlphaFoldDB" id="A7RI13"/>
<dbReference type="STRING" id="45351.A7RI13"/>
<comment type="subcellular location">
    <subcellularLocation>
        <location evidence="1">Cytoplasm</location>
    </subcellularLocation>
</comment>
<dbReference type="Gene3D" id="1.25.40.420">
    <property type="match status" value="1"/>
</dbReference>
<protein>
    <recommendedName>
        <fullName evidence="3">BTB domain-containing protein</fullName>
    </recommendedName>
</protein>
<dbReference type="InterPro" id="IPR012983">
    <property type="entry name" value="PHR"/>
</dbReference>
<dbReference type="PANTHER" id="PTHR45774:SF3">
    <property type="entry name" value="BTB (POZ) DOMAIN-CONTAINING 2B-RELATED"/>
    <property type="match status" value="1"/>
</dbReference>
<dbReference type="GO" id="GO:0005829">
    <property type="term" value="C:cytosol"/>
    <property type="evidence" value="ECO:0000318"/>
    <property type="project" value="GO_Central"/>
</dbReference>
<dbReference type="Gene3D" id="3.30.710.10">
    <property type="entry name" value="Potassium Channel Kv1.1, Chain A"/>
    <property type="match status" value="1"/>
</dbReference>
<evidence type="ECO:0000313" key="4">
    <source>
        <dbReference type="EMBL" id="EDO48952.1"/>
    </source>
</evidence>
<dbReference type="Gene3D" id="2.60.120.820">
    <property type="entry name" value="PHR domain"/>
    <property type="match status" value="1"/>
</dbReference>
<evidence type="ECO:0000313" key="5">
    <source>
        <dbReference type="Proteomes" id="UP000001593"/>
    </source>
</evidence>
<feature type="domain" description="BTB" evidence="3">
    <location>
        <begin position="36"/>
        <end position="106"/>
    </location>
</feature>
<dbReference type="InParanoid" id="A7RI13"/>
<dbReference type="SMART" id="SM00875">
    <property type="entry name" value="BACK"/>
    <property type="match status" value="1"/>
</dbReference>
<accession>A7RI13</accession>
<organism evidence="4 5">
    <name type="scientific">Nematostella vectensis</name>
    <name type="common">Starlet sea anemone</name>
    <dbReference type="NCBI Taxonomy" id="45351"/>
    <lineage>
        <taxon>Eukaryota</taxon>
        <taxon>Metazoa</taxon>
        <taxon>Cnidaria</taxon>
        <taxon>Anthozoa</taxon>
        <taxon>Hexacorallia</taxon>
        <taxon>Actiniaria</taxon>
        <taxon>Edwardsiidae</taxon>
        <taxon>Nematostella</taxon>
    </lineage>
</organism>
<dbReference type="Proteomes" id="UP000001593">
    <property type="component" value="Unassembled WGS sequence"/>
</dbReference>
<dbReference type="SUPFAM" id="SSF54695">
    <property type="entry name" value="POZ domain"/>
    <property type="match status" value="1"/>
</dbReference>
<dbReference type="PROSITE" id="PS50097">
    <property type="entry name" value="BTB"/>
    <property type="match status" value="1"/>
</dbReference>
<evidence type="ECO:0000259" key="3">
    <source>
        <dbReference type="PROSITE" id="PS50097"/>
    </source>
</evidence>
<reference evidence="4 5" key="1">
    <citation type="journal article" date="2007" name="Science">
        <title>Sea anemone genome reveals ancestral eumetazoan gene repertoire and genomic organization.</title>
        <authorList>
            <person name="Putnam N.H."/>
            <person name="Srivastava M."/>
            <person name="Hellsten U."/>
            <person name="Dirks B."/>
            <person name="Chapman J."/>
            <person name="Salamov A."/>
            <person name="Terry A."/>
            <person name="Shapiro H."/>
            <person name="Lindquist E."/>
            <person name="Kapitonov V.V."/>
            <person name="Jurka J."/>
            <person name="Genikhovich G."/>
            <person name="Grigoriev I.V."/>
            <person name="Lucas S.M."/>
            <person name="Steele R.E."/>
            <person name="Finnerty J.R."/>
            <person name="Technau U."/>
            <person name="Martindale M.Q."/>
            <person name="Rokhsar D.S."/>
        </authorList>
    </citation>
    <scope>NUCLEOTIDE SEQUENCE [LARGE SCALE GENOMIC DNA]</scope>
    <source>
        <strain evidence="5">CH2 X CH6</strain>
    </source>
</reference>
<dbReference type="InterPro" id="IPR011705">
    <property type="entry name" value="BACK"/>
</dbReference>
<evidence type="ECO:0000256" key="1">
    <source>
        <dbReference type="ARBA" id="ARBA00004496"/>
    </source>
</evidence>
<dbReference type="Pfam" id="PF08005">
    <property type="entry name" value="PHR"/>
    <property type="match status" value="1"/>
</dbReference>
<dbReference type="InterPro" id="IPR011333">
    <property type="entry name" value="SKP1/BTB/POZ_sf"/>
</dbReference>
<dbReference type="PhylomeDB" id="A7RI13"/>
<proteinExistence type="predicted"/>
<dbReference type="eggNOG" id="KOG2075">
    <property type="taxonomic scope" value="Eukaryota"/>
</dbReference>
<evidence type="ECO:0000256" key="2">
    <source>
        <dbReference type="ARBA" id="ARBA00022490"/>
    </source>
</evidence>
<dbReference type="PANTHER" id="PTHR45774">
    <property type="entry name" value="BTB/POZ DOMAIN-CONTAINING"/>
    <property type="match status" value="1"/>
</dbReference>
<keyword evidence="2" id="KW-0963">Cytoplasm</keyword>
<dbReference type="Pfam" id="PF00651">
    <property type="entry name" value="BTB"/>
    <property type="match status" value="1"/>
</dbReference>
<dbReference type="KEGG" id="nve:5521217"/>
<dbReference type="Pfam" id="PF07707">
    <property type="entry name" value="BACK"/>
    <property type="match status" value="1"/>
</dbReference>
<dbReference type="OrthoDB" id="636773at2759"/>
<name>A7RI13_NEMVE</name>
<dbReference type="OMA" id="CIRERSE"/>
<dbReference type="FunFam" id="3.30.710.10:FF:000228">
    <property type="entry name" value="Predicted protein"/>
    <property type="match status" value="1"/>
</dbReference>
<dbReference type="GO" id="GO:0022008">
    <property type="term" value="P:neurogenesis"/>
    <property type="evidence" value="ECO:0000318"/>
    <property type="project" value="GO_Central"/>
</dbReference>
<dbReference type="InterPro" id="IPR038648">
    <property type="entry name" value="PHR_sf"/>
</dbReference>
<keyword evidence="5" id="KW-1185">Reference proteome</keyword>
<sequence length="447" mass="50889">MAGFTHEPVFTADNWQTKRRCIRERSEFLFNNKLLSDVSFRVGKEQGKYFIPGHKLILAISSPVFYAMFYGSMAEQKAEITVADSDADSFMELLRYAYFDEATINEENVLGVLYLAKKYILPFLADKCVAFLEQNIDHHNAFTLLSQARYYCEPKLEETCWELIEKDTCRVISSDDFTEVDHSTLLAVLSRETLTVTEAELFKAIKRWAEAECVRRELSPDDPKNKRLVLSGALNLVRFPVMSLQEFTDDAAVSGILTQEETINIFLYFGSKGATKVESFKSEPRRGTHRVFRCTRFMSDTSEWNCEGTNVDSIKFSVDRDIRAVGVGLYGICNPADGHHTEPYCVDLELLDSHNDSLRAFEGTYFPEKPEKVHDVIFDEPVLLEAHESYTIRVLLKGLPTHRGTEGKRDVLCEDAGVRFRFDVDEASFNGTTTADGQIPEVIFKLP</sequence>
<dbReference type="EMBL" id="DS469511">
    <property type="protein sequence ID" value="EDO48952.1"/>
    <property type="molecule type" value="Genomic_DNA"/>
</dbReference>
<dbReference type="HOGENOM" id="CLU_015899_2_1_1"/>